<feature type="domain" description="Peptidase M10 serralysin C-terminal" evidence="5">
    <location>
        <begin position="105"/>
        <end position="239"/>
    </location>
</feature>
<dbReference type="InterPro" id="IPR011049">
    <property type="entry name" value="Serralysin-like_metalloprot_C"/>
</dbReference>
<accession>A0ABR9S4H3</accession>
<evidence type="ECO:0000313" key="6">
    <source>
        <dbReference type="EMBL" id="MBE7368197.1"/>
    </source>
</evidence>
<keyword evidence="4" id="KW-0677">Repeat</keyword>
<comment type="subcellular location">
    <subcellularLocation>
        <location evidence="2">Secreted</location>
    </subcellularLocation>
</comment>
<reference evidence="6 7" key="1">
    <citation type="submission" date="2020-10" db="EMBL/GenBank/DDBJ databases">
        <title>Ramlibacter sp. HM2 16S ribosomal RNA gene Genome sequencing and assembly.</title>
        <authorList>
            <person name="Kang M."/>
        </authorList>
    </citation>
    <scope>NUCLEOTIDE SEQUENCE [LARGE SCALE GENOMIC DNA]</scope>
    <source>
        <strain evidence="6 7">HM2</strain>
    </source>
</reference>
<dbReference type="Pfam" id="PF00353">
    <property type="entry name" value="HemolysinCabind"/>
    <property type="match status" value="2"/>
</dbReference>
<proteinExistence type="predicted"/>
<evidence type="ECO:0000256" key="2">
    <source>
        <dbReference type="ARBA" id="ARBA00004613"/>
    </source>
</evidence>
<dbReference type="PANTHER" id="PTHR38340">
    <property type="entry name" value="S-LAYER PROTEIN"/>
    <property type="match status" value="1"/>
</dbReference>
<dbReference type="SUPFAM" id="SSF51120">
    <property type="entry name" value="beta-Roll"/>
    <property type="match status" value="1"/>
</dbReference>
<protein>
    <submittedName>
        <fullName evidence="6">M10 family metallopeptidase C-terminal domain-containing protein</fullName>
    </submittedName>
</protein>
<evidence type="ECO:0000256" key="1">
    <source>
        <dbReference type="ARBA" id="ARBA00001913"/>
    </source>
</evidence>
<dbReference type="InterPro" id="IPR001343">
    <property type="entry name" value="Hemolysn_Ca-bd"/>
</dbReference>
<dbReference type="InterPro" id="IPR018511">
    <property type="entry name" value="Hemolysin-typ_Ca-bd_CS"/>
</dbReference>
<comment type="caution">
    <text evidence="6">The sequence shown here is derived from an EMBL/GenBank/DDBJ whole genome shotgun (WGS) entry which is preliminary data.</text>
</comment>
<gene>
    <name evidence="6" type="ORF">IM787_11615</name>
</gene>
<dbReference type="InterPro" id="IPR050557">
    <property type="entry name" value="RTX_toxin/Mannuronan_C5-epim"/>
</dbReference>
<dbReference type="EMBL" id="JADDIV010000003">
    <property type="protein sequence ID" value="MBE7368197.1"/>
    <property type="molecule type" value="Genomic_DNA"/>
</dbReference>
<keyword evidence="3" id="KW-0964">Secreted</keyword>
<comment type="cofactor">
    <cofactor evidence="1">
        <name>Ca(2+)</name>
        <dbReference type="ChEBI" id="CHEBI:29108"/>
    </cofactor>
</comment>
<organism evidence="6 7">
    <name type="scientific">Ramlibacter pallidus</name>
    <dbReference type="NCBI Taxonomy" id="2780087"/>
    <lineage>
        <taxon>Bacteria</taxon>
        <taxon>Pseudomonadati</taxon>
        <taxon>Pseudomonadota</taxon>
        <taxon>Betaproteobacteria</taxon>
        <taxon>Burkholderiales</taxon>
        <taxon>Comamonadaceae</taxon>
        <taxon>Ramlibacter</taxon>
    </lineage>
</organism>
<evidence type="ECO:0000259" key="5">
    <source>
        <dbReference type="Pfam" id="PF08548"/>
    </source>
</evidence>
<evidence type="ECO:0000256" key="3">
    <source>
        <dbReference type="ARBA" id="ARBA00022525"/>
    </source>
</evidence>
<name>A0ABR9S4H3_9BURK</name>
<dbReference type="Proteomes" id="UP000806285">
    <property type="component" value="Unassembled WGS sequence"/>
</dbReference>
<dbReference type="PRINTS" id="PR00313">
    <property type="entry name" value="CABNDNGRPT"/>
</dbReference>
<evidence type="ECO:0000256" key="4">
    <source>
        <dbReference type="ARBA" id="ARBA00022737"/>
    </source>
</evidence>
<sequence>MENLTLTGTSTIHGTGNALDNVLSGSGNTRANTLTGGAGNDTYIVGSGDNPVEAAGGGTDTVHANLSWTLQNEVENLLLLGSGTITGTGNTLANVITGNSGNNTLTGLAGNDTLNGAGGTDTIVGGAGKDTLTGGAGVDTFDFNALSESGVGAANRDLILDFLQGTDKIDLATIDARTTTSGDQAFSFIGTGAFTAAGQLRYTTSGGNTIIQGNVDASLGADFEIELVGTVALVATNFVL</sequence>
<dbReference type="PANTHER" id="PTHR38340:SF1">
    <property type="entry name" value="S-LAYER PROTEIN"/>
    <property type="match status" value="1"/>
</dbReference>
<dbReference type="InterPro" id="IPR013858">
    <property type="entry name" value="Peptidase_M10B_C"/>
</dbReference>
<evidence type="ECO:0000313" key="7">
    <source>
        <dbReference type="Proteomes" id="UP000806285"/>
    </source>
</evidence>
<dbReference type="Gene3D" id="2.150.10.10">
    <property type="entry name" value="Serralysin-like metalloprotease, C-terminal"/>
    <property type="match status" value="1"/>
</dbReference>
<dbReference type="Pfam" id="PF08548">
    <property type="entry name" value="Peptidase_M10_C"/>
    <property type="match status" value="1"/>
</dbReference>
<dbReference type="PROSITE" id="PS00330">
    <property type="entry name" value="HEMOLYSIN_CALCIUM"/>
    <property type="match status" value="2"/>
</dbReference>
<keyword evidence="7" id="KW-1185">Reference proteome</keyword>